<protein>
    <submittedName>
        <fullName evidence="1">(Mediterranean fruit fly) hypothetical protein</fullName>
    </submittedName>
</protein>
<evidence type="ECO:0000313" key="2">
    <source>
        <dbReference type="Proteomes" id="UP000606786"/>
    </source>
</evidence>
<dbReference type="AlphaFoldDB" id="A0A811USF9"/>
<evidence type="ECO:0000313" key="1">
    <source>
        <dbReference type="EMBL" id="CAD7000726.1"/>
    </source>
</evidence>
<dbReference type="EMBL" id="CAJHJT010000012">
    <property type="protein sequence ID" value="CAD7000726.1"/>
    <property type="molecule type" value="Genomic_DNA"/>
</dbReference>
<sequence>MLLKVGQHMTLVMLLSTLKCSRTRLPLSELCHSYLSNRENVIASVLHVVLHVAFAVDSVLCQQFQLAFEVELAECVLPLLCRTVFKILIIFNHEICILWLGF</sequence>
<dbReference type="Proteomes" id="UP000606786">
    <property type="component" value="Unassembled WGS sequence"/>
</dbReference>
<reference evidence="1" key="1">
    <citation type="submission" date="2020-11" db="EMBL/GenBank/DDBJ databases">
        <authorList>
            <person name="Whitehead M."/>
        </authorList>
    </citation>
    <scope>NUCLEOTIDE SEQUENCE</scope>
    <source>
        <strain evidence="1">EGII</strain>
    </source>
</reference>
<keyword evidence="2" id="KW-1185">Reference proteome</keyword>
<gene>
    <name evidence="1" type="ORF">CCAP1982_LOCUS9199</name>
</gene>
<organism evidence="1 2">
    <name type="scientific">Ceratitis capitata</name>
    <name type="common">Mediterranean fruit fly</name>
    <name type="synonym">Tephritis capitata</name>
    <dbReference type="NCBI Taxonomy" id="7213"/>
    <lineage>
        <taxon>Eukaryota</taxon>
        <taxon>Metazoa</taxon>
        <taxon>Ecdysozoa</taxon>
        <taxon>Arthropoda</taxon>
        <taxon>Hexapoda</taxon>
        <taxon>Insecta</taxon>
        <taxon>Pterygota</taxon>
        <taxon>Neoptera</taxon>
        <taxon>Endopterygota</taxon>
        <taxon>Diptera</taxon>
        <taxon>Brachycera</taxon>
        <taxon>Muscomorpha</taxon>
        <taxon>Tephritoidea</taxon>
        <taxon>Tephritidae</taxon>
        <taxon>Ceratitis</taxon>
        <taxon>Ceratitis</taxon>
    </lineage>
</organism>
<comment type="caution">
    <text evidence="1">The sequence shown here is derived from an EMBL/GenBank/DDBJ whole genome shotgun (WGS) entry which is preliminary data.</text>
</comment>
<accession>A0A811USF9</accession>
<name>A0A811USF9_CERCA</name>
<proteinExistence type="predicted"/>